<reference evidence="6 8" key="2">
    <citation type="journal article" date="2014" name="BMC Genomics">
        <title>An improved genome release (version Mt4.0) for the model legume Medicago truncatula.</title>
        <authorList>
            <person name="Tang H."/>
            <person name="Krishnakumar V."/>
            <person name="Bidwell S."/>
            <person name="Rosen B."/>
            <person name="Chan A."/>
            <person name="Zhou S."/>
            <person name="Gentzbittel L."/>
            <person name="Childs K.L."/>
            <person name="Yandell M."/>
            <person name="Gundlach H."/>
            <person name="Mayer K.F."/>
            <person name="Schwartz D.C."/>
            <person name="Town C.D."/>
        </authorList>
    </citation>
    <scope>GENOME REANNOTATION</scope>
    <source>
        <strain evidence="6">A17</strain>
        <strain evidence="7 8">cv. Jemalong A17</strain>
    </source>
</reference>
<name>A0A072TG75_MEDTR</name>
<dbReference type="AlphaFoldDB" id="A0A072TG75"/>
<evidence type="ECO:0000256" key="2">
    <source>
        <dbReference type="ARBA" id="ARBA00022670"/>
    </source>
</evidence>
<evidence type="ECO:0000313" key="7">
    <source>
        <dbReference type="EnsemblPlants" id="KEH16574"/>
    </source>
</evidence>
<dbReference type="Proteomes" id="UP000002051">
    <property type="component" value="Unassembled WGS sequence"/>
</dbReference>
<dbReference type="ExpressionAtlas" id="A0A072TG75">
    <property type="expression patterns" value="differential"/>
</dbReference>
<keyword evidence="2 6" id="KW-0645">Protease</keyword>
<dbReference type="PROSITE" id="PS50600">
    <property type="entry name" value="ULP_PROTEASE"/>
    <property type="match status" value="1"/>
</dbReference>
<feature type="region of interest" description="Disordered" evidence="4">
    <location>
        <begin position="354"/>
        <end position="411"/>
    </location>
</feature>
<dbReference type="InterPro" id="IPR003653">
    <property type="entry name" value="Peptidase_C48_C"/>
</dbReference>
<protein>
    <submittedName>
        <fullName evidence="6">Ulp1 protease family, carboxy-terminal domain protein</fullName>
    </submittedName>
</protein>
<evidence type="ECO:0000256" key="3">
    <source>
        <dbReference type="ARBA" id="ARBA00022801"/>
    </source>
</evidence>
<dbReference type="GO" id="GO:0008234">
    <property type="term" value="F:cysteine-type peptidase activity"/>
    <property type="evidence" value="ECO:0007669"/>
    <property type="project" value="InterPro"/>
</dbReference>
<dbReference type="GO" id="GO:0006508">
    <property type="term" value="P:proteolysis"/>
    <property type="evidence" value="ECO:0007669"/>
    <property type="project" value="UniProtKB-KW"/>
</dbReference>
<evidence type="ECO:0000256" key="4">
    <source>
        <dbReference type="SAM" id="MobiDB-lite"/>
    </source>
</evidence>
<accession>A0A072TG75</accession>
<feature type="compositionally biased region" description="Acidic residues" evidence="4">
    <location>
        <begin position="367"/>
        <end position="377"/>
    </location>
</feature>
<keyword evidence="8" id="KW-1185">Reference proteome</keyword>
<reference evidence="7" key="3">
    <citation type="submission" date="2015-06" db="UniProtKB">
        <authorList>
            <consortium name="EnsemblPlants"/>
        </authorList>
    </citation>
    <scope>IDENTIFICATION</scope>
    <source>
        <strain evidence="7">cv. Jemalong A17</strain>
    </source>
</reference>
<evidence type="ECO:0000313" key="6">
    <source>
        <dbReference type="EMBL" id="KEH16574.1"/>
    </source>
</evidence>
<evidence type="ECO:0000256" key="1">
    <source>
        <dbReference type="ARBA" id="ARBA00005234"/>
    </source>
</evidence>
<gene>
    <name evidence="6" type="ORF">MTR_0144s0030</name>
</gene>
<evidence type="ECO:0000259" key="5">
    <source>
        <dbReference type="PROSITE" id="PS50600"/>
    </source>
</evidence>
<dbReference type="Gene3D" id="3.40.395.10">
    <property type="entry name" value="Adenoviral Proteinase, Chain A"/>
    <property type="match status" value="1"/>
</dbReference>
<reference evidence="6 8" key="1">
    <citation type="journal article" date="2011" name="Nature">
        <title>The Medicago genome provides insight into the evolution of rhizobial symbioses.</title>
        <authorList>
            <person name="Young N.D."/>
            <person name="Debelle F."/>
            <person name="Oldroyd G.E."/>
            <person name="Geurts R."/>
            <person name="Cannon S.B."/>
            <person name="Udvardi M.K."/>
            <person name="Benedito V.A."/>
            <person name="Mayer K.F."/>
            <person name="Gouzy J."/>
            <person name="Schoof H."/>
            <person name="Van de Peer Y."/>
            <person name="Proost S."/>
            <person name="Cook D.R."/>
            <person name="Meyers B.C."/>
            <person name="Spannagl M."/>
            <person name="Cheung F."/>
            <person name="De Mita S."/>
            <person name="Krishnakumar V."/>
            <person name="Gundlach H."/>
            <person name="Zhou S."/>
            <person name="Mudge J."/>
            <person name="Bharti A.K."/>
            <person name="Murray J.D."/>
            <person name="Naoumkina M.A."/>
            <person name="Rosen B."/>
            <person name="Silverstein K.A."/>
            <person name="Tang H."/>
            <person name="Rombauts S."/>
            <person name="Zhao P.X."/>
            <person name="Zhou P."/>
            <person name="Barbe V."/>
            <person name="Bardou P."/>
            <person name="Bechner M."/>
            <person name="Bellec A."/>
            <person name="Berger A."/>
            <person name="Berges H."/>
            <person name="Bidwell S."/>
            <person name="Bisseling T."/>
            <person name="Choisne N."/>
            <person name="Couloux A."/>
            <person name="Denny R."/>
            <person name="Deshpande S."/>
            <person name="Dai X."/>
            <person name="Doyle J.J."/>
            <person name="Dudez A.M."/>
            <person name="Farmer A.D."/>
            <person name="Fouteau S."/>
            <person name="Franken C."/>
            <person name="Gibelin C."/>
            <person name="Gish J."/>
            <person name="Goldstein S."/>
            <person name="Gonzalez A.J."/>
            <person name="Green P.J."/>
            <person name="Hallab A."/>
            <person name="Hartog M."/>
            <person name="Hua A."/>
            <person name="Humphray S.J."/>
            <person name="Jeong D.H."/>
            <person name="Jing Y."/>
            <person name="Jocker A."/>
            <person name="Kenton S.M."/>
            <person name="Kim D.J."/>
            <person name="Klee K."/>
            <person name="Lai H."/>
            <person name="Lang C."/>
            <person name="Lin S."/>
            <person name="Macmil S.L."/>
            <person name="Magdelenat G."/>
            <person name="Matthews L."/>
            <person name="McCorrison J."/>
            <person name="Monaghan E.L."/>
            <person name="Mun J.H."/>
            <person name="Najar F.Z."/>
            <person name="Nicholson C."/>
            <person name="Noirot C."/>
            <person name="O'Bleness M."/>
            <person name="Paule C.R."/>
            <person name="Poulain J."/>
            <person name="Prion F."/>
            <person name="Qin B."/>
            <person name="Qu C."/>
            <person name="Retzel E.F."/>
            <person name="Riddle C."/>
            <person name="Sallet E."/>
            <person name="Samain S."/>
            <person name="Samson N."/>
            <person name="Sanders I."/>
            <person name="Saurat O."/>
            <person name="Scarpelli C."/>
            <person name="Schiex T."/>
            <person name="Segurens B."/>
            <person name="Severin A.J."/>
            <person name="Sherrier D.J."/>
            <person name="Shi R."/>
            <person name="Sims S."/>
            <person name="Singer S.R."/>
            <person name="Sinharoy S."/>
            <person name="Sterck L."/>
            <person name="Viollet A."/>
            <person name="Wang B.B."/>
            <person name="Wang K."/>
            <person name="Wang M."/>
            <person name="Wang X."/>
            <person name="Warfsmann J."/>
            <person name="Weissenbach J."/>
            <person name="White D.D."/>
            <person name="White J.D."/>
            <person name="Wiley G.B."/>
            <person name="Wincker P."/>
            <person name="Xing Y."/>
            <person name="Yang L."/>
            <person name="Yao Z."/>
            <person name="Ying F."/>
            <person name="Zhai J."/>
            <person name="Zhou L."/>
            <person name="Zuber A."/>
            <person name="Denarie J."/>
            <person name="Dixon R.A."/>
            <person name="May G.D."/>
            <person name="Schwartz D.C."/>
            <person name="Rogers J."/>
            <person name="Quetier F."/>
            <person name="Town C.D."/>
            <person name="Roe B.A."/>
        </authorList>
    </citation>
    <scope>NUCLEOTIDE SEQUENCE [LARGE SCALE GENOMIC DNA]</scope>
    <source>
        <strain evidence="6">A17</strain>
        <strain evidence="7 8">cv. Jemalong A17</strain>
    </source>
</reference>
<comment type="similarity">
    <text evidence="1">Belongs to the peptidase C48 family.</text>
</comment>
<organism evidence="6 8">
    <name type="scientific">Medicago truncatula</name>
    <name type="common">Barrel medic</name>
    <name type="synonym">Medicago tribuloides</name>
    <dbReference type="NCBI Taxonomy" id="3880"/>
    <lineage>
        <taxon>Eukaryota</taxon>
        <taxon>Viridiplantae</taxon>
        <taxon>Streptophyta</taxon>
        <taxon>Embryophyta</taxon>
        <taxon>Tracheophyta</taxon>
        <taxon>Spermatophyta</taxon>
        <taxon>Magnoliopsida</taxon>
        <taxon>eudicotyledons</taxon>
        <taxon>Gunneridae</taxon>
        <taxon>Pentapetalae</taxon>
        <taxon>rosids</taxon>
        <taxon>fabids</taxon>
        <taxon>Fabales</taxon>
        <taxon>Fabaceae</taxon>
        <taxon>Papilionoideae</taxon>
        <taxon>50 kb inversion clade</taxon>
        <taxon>NPAAA clade</taxon>
        <taxon>Hologalegina</taxon>
        <taxon>IRL clade</taxon>
        <taxon>Trifolieae</taxon>
        <taxon>Medicago</taxon>
    </lineage>
</organism>
<sequence length="842" mass="96786">MYKIYQIEPLQQLFVNVLHCIAYPRTIAFCPNSVEAIVVNKSEEASSDEEHGKKNLDLEQRLRHKLSIPKVYDLMKSIDGKRRKDQIIQLLNESGFGGMVHICKWTKIHTFFVEWVVKHFEKENMWIRLSKTDVLPLTEEDVHRVYHLPMVGEQINIKLCSEAAIKRLRVELGLDGDYSPFVKAAELEIRLNKMEKPKAWVKGAICLIIHNMLCPNNNSLVSLHYAQVLEEASSYNWCSHVLQYMKDGLQNPEVANPLADFHFLMPSLRDWDVKSANQDLQKVHELMGLDKGLTVGVKRVQSTDDGLLVMCFDAETCPLSKAEEHLNYCRGCIRVYTRTAETLERRIAEANASTSAKNDIVSGVEVPEAETKDDETEENKSSGTQKGVEVPEAETKDDDAKSNDENVDDEEVEIDGKIIDDSVKAACNVGMTLTQETILKFPEFFEASNAGFNTNDSENPASNVVKDVTDGEKPTKCVSKVVTDATPLRSVMPDEIINLDNVQTVTKNKINKHNMLYSDSTYPERRRVVNKSKYLDSPYDDAVHESTATELQKNLSTYAWSSELDQDELLYCSDNRAHDYFVERIDLWSLQQDKWVSCFVINVWINCLNWNQQRDKMTRLVTPMINYVELERPGAFDKNNPAAFTRFIERLSKFKYLDWKAIDPNSLEYIMTPALIGDPGSHYVCFVVNLKSQKFEYLNSLTGDKLHTKNGAPTVYKDMFDVWLNEVEVFVEEMYKTRKIRMPFKFSTFKWDTPRMPNQVDKDSCGVFCMKFLDEWGGDNTQLDSFKGWSKMKKIERAAKIMDLRIGICSTIISNTSNCRRNLVENKAKIYYEKKLQKLQKH</sequence>
<keyword evidence="3" id="KW-0378">Hydrolase</keyword>
<dbReference type="EMBL" id="KL402869">
    <property type="protein sequence ID" value="KEH16574.1"/>
    <property type="molecule type" value="Genomic_DNA"/>
</dbReference>
<dbReference type="HOGENOM" id="CLU_338148_0_0_1"/>
<dbReference type="PANTHER" id="PTHR34835">
    <property type="entry name" value="OS07G0283600 PROTEIN-RELATED"/>
    <property type="match status" value="1"/>
</dbReference>
<dbReference type="EnsemblPlants" id="KEH16574">
    <property type="protein sequence ID" value="KEH16574"/>
    <property type="gene ID" value="MTR_0144s0030"/>
</dbReference>
<dbReference type="SUPFAM" id="SSF54001">
    <property type="entry name" value="Cysteine proteinases"/>
    <property type="match status" value="1"/>
</dbReference>
<dbReference type="Pfam" id="PF02902">
    <property type="entry name" value="Peptidase_C48"/>
    <property type="match status" value="1"/>
</dbReference>
<dbReference type="PANTHER" id="PTHR34835:SF34">
    <property type="entry name" value="OS08G0555500 PROTEIN"/>
    <property type="match status" value="1"/>
</dbReference>
<feature type="domain" description="Ubiquitin-like protease family profile" evidence="5">
    <location>
        <begin position="580"/>
        <end position="776"/>
    </location>
</feature>
<dbReference type="PaxDb" id="3880-AES75508"/>
<proteinExistence type="inferred from homology"/>
<dbReference type="InterPro" id="IPR038765">
    <property type="entry name" value="Papain-like_cys_pep_sf"/>
</dbReference>
<evidence type="ECO:0000313" key="8">
    <source>
        <dbReference type="Proteomes" id="UP000002051"/>
    </source>
</evidence>